<dbReference type="VEuPathDB" id="VectorBase:LDEU011410"/>
<gene>
    <name evidence="3" type="ORF">B4U80_06258</name>
</gene>
<reference evidence="3 4" key="1">
    <citation type="journal article" date="2018" name="Gigascience">
        <title>Genomes of trombidid mites reveal novel predicted allergens and laterally-transferred genes associated with secondary metabolism.</title>
        <authorList>
            <person name="Dong X."/>
            <person name="Chaisiri K."/>
            <person name="Xia D."/>
            <person name="Armstrong S.D."/>
            <person name="Fang Y."/>
            <person name="Donnelly M.J."/>
            <person name="Kadowaki T."/>
            <person name="McGarry J.W."/>
            <person name="Darby A.C."/>
            <person name="Makepeace B.L."/>
        </authorList>
    </citation>
    <scope>NUCLEOTIDE SEQUENCE [LARGE SCALE GENOMIC DNA]</scope>
    <source>
        <strain evidence="3">UoL-UT</strain>
    </source>
</reference>
<feature type="compositionally biased region" description="Basic residues" evidence="1">
    <location>
        <begin position="179"/>
        <end position="193"/>
    </location>
</feature>
<dbReference type="STRING" id="299467.A0A443RZD4"/>
<dbReference type="OrthoDB" id="2159131at2759"/>
<comment type="caution">
    <text evidence="3">The sequence shown here is derived from an EMBL/GenBank/DDBJ whole genome shotgun (WGS) entry which is preliminary data.</text>
</comment>
<dbReference type="PANTHER" id="PTHR22093:SF0">
    <property type="entry name" value="LEUKOCYTE RECEPTOR CLUSTER MEMBER 1"/>
    <property type="match status" value="1"/>
</dbReference>
<feature type="compositionally biased region" description="Basic and acidic residues" evidence="1">
    <location>
        <begin position="165"/>
        <end position="178"/>
    </location>
</feature>
<organism evidence="3 4">
    <name type="scientific">Leptotrombidium deliense</name>
    <dbReference type="NCBI Taxonomy" id="299467"/>
    <lineage>
        <taxon>Eukaryota</taxon>
        <taxon>Metazoa</taxon>
        <taxon>Ecdysozoa</taxon>
        <taxon>Arthropoda</taxon>
        <taxon>Chelicerata</taxon>
        <taxon>Arachnida</taxon>
        <taxon>Acari</taxon>
        <taxon>Acariformes</taxon>
        <taxon>Trombidiformes</taxon>
        <taxon>Prostigmata</taxon>
        <taxon>Anystina</taxon>
        <taxon>Parasitengona</taxon>
        <taxon>Trombiculoidea</taxon>
        <taxon>Trombiculidae</taxon>
        <taxon>Leptotrombidium</taxon>
    </lineage>
</organism>
<accession>A0A443RZD4</accession>
<feature type="domain" description="CBF1-interacting co-repressor CIR N-terminal" evidence="2">
    <location>
        <begin position="8"/>
        <end position="44"/>
    </location>
</feature>
<evidence type="ECO:0000313" key="4">
    <source>
        <dbReference type="Proteomes" id="UP000288716"/>
    </source>
</evidence>
<evidence type="ECO:0000256" key="1">
    <source>
        <dbReference type="SAM" id="MobiDB-lite"/>
    </source>
</evidence>
<protein>
    <recommendedName>
        <fullName evidence="2">CBF1-interacting co-repressor CIR N-terminal domain-containing protein</fullName>
    </recommendedName>
</protein>
<dbReference type="InterPro" id="IPR039875">
    <property type="entry name" value="LENG1-like"/>
</dbReference>
<dbReference type="PANTHER" id="PTHR22093">
    <property type="entry name" value="LEUKOCYTE RECEPTOR CLUSTER LRC MEMBER 1"/>
    <property type="match status" value="1"/>
</dbReference>
<evidence type="ECO:0000259" key="2">
    <source>
        <dbReference type="SMART" id="SM01083"/>
    </source>
</evidence>
<dbReference type="InterPro" id="IPR019339">
    <property type="entry name" value="CIR_N_dom"/>
</dbReference>
<sequence>MNILHHKSWHVRNRRNIERVRQDERDAAEQEAEKERRALFAERESRISLLRKRAQHTNSDDTFDVTNIFESAVSEDKGELRPNVEHEKEKKKEREDWEKKVGILTYLGQSELGNCDKPWYLKSHESRMQLSSDNKNATNAVCDSEMKAFNDPLNDMKRYLEIMKANKEDNKRKQSESKHNHREKHKRHSKNRRKDVECSSDKNEPKEMSKIEKLRMERKIREEREREKQNRLVRQSRASVTPSVYTPDERQRNYHTQFNPHLAKQNH</sequence>
<dbReference type="AlphaFoldDB" id="A0A443RZD4"/>
<evidence type="ECO:0000313" key="3">
    <source>
        <dbReference type="EMBL" id="RWS20630.1"/>
    </source>
</evidence>
<feature type="compositionally biased region" description="Polar residues" evidence="1">
    <location>
        <begin position="232"/>
        <end position="244"/>
    </location>
</feature>
<feature type="region of interest" description="Disordered" evidence="1">
    <location>
        <begin position="165"/>
        <end position="267"/>
    </location>
</feature>
<dbReference type="EMBL" id="NCKV01016420">
    <property type="protein sequence ID" value="RWS20630.1"/>
    <property type="molecule type" value="Genomic_DNA"/>
</dbReference>
<dbReference type="Proteomes" id="UP000288716">
    <property type="component" value="Unassembled WGS sequence"/>
</dbReference>
<proteinExistence type="predicted"/>
<feature type="compositionally biased region" description="Basic and acidic residues" evidence="1">
    <location>
        <begin position="194"/>
        <end position="230"/>
    </location>
</feature>
<dbReference type="SMART" id="SM01083">
    <property type="entry name" value="Cir_N"/>
    <property type="match status" value="1"/>
</dbReference>
<keyword evidence="4" id="KW-1185">Reference proteome</keyword>
<name>A0A443RZD4_9ACAR</name>